<evidence type="ECO:0000313" key="1">
    <source>
        <dbReference type="EMBL" id="KDB51350.1"/>
    </source>
</evidence>
<organism evidence="1 2">
    <name type="scientific">Sphaerotilus natans subsp. natans DSM 6575</name>
    <dbReference type="NCBI Taxonomy" id="1286631"/>
    <lineage>
        <taxon>Bacteria</taxon>
        <taxon>Pseudomonadati</taxon>
        <taxon>Pseudomonadota</taxon>
        <taxon>Betaproteobacteria</taxon>
        <taxon>Burkholderiales</taxon>
        <taxon>Sphaerotilaceae</taxon>
        <taxon>Sphaerotilus</taxon>
    </lineage>
</organism>
<evidence type="ECO:0000313" key="2">
    <source>
        <dbReference type="Proteomes" id="UP000026714"/>
    </source>
</evidence>
<protein>
    <submittedName>
        <fullName evidence="1">Uncharacterized protein</fullName>
    </submittedName>
</protein>
<keyword evidence="2" id="KW-1185">Reference proteome</keyword>
<gene>
    <name evidence="1" type="ORF">X805_30710</name>
</gene>
<proteinExistence type="predicted"/>
<dbReference type="STRING" id="34103.SAMN05421778_11495"/>
<sequence length="62" mass="6934">MEELKLKLHETECRTVMLIEAMDRLAWHGHLQASTCASDEVNADLRFAADVLAQAKQPLKGV</sequence>
<dbReference type="EMBL" id="AZRA01000086">
    <property type="protein sequence ID" value="KDB51350.1"/>
    <property type="molecule type" value="Genomic_DNA"/>
</dbReference>
<dbReference type="Proteomes" id="UP000026714">
    <property type="component" value="Unassembled WGS sequence"/>
</dbReference>
<name>A0A059KIZ0_9BURK</name>
<reference evidence="1 2" key="1">
    <citation type="journal article" date="2014" name="FEMS Microbiol. Ecol.">
        <title>Sphaerotilus natans encrusted with nanoball-shaped Fe(III) oxide minerals formed by nitrate-reducing mixotrophic Fe(II) oxidation.</title>
        <authorList>
            <person name="Park S."/>
            <person name="Kim D.H."/>
            <person name="Lee J.H."/>
            <person name="Hur H.G."/>
        </authorList>
    </citation>
    <scope>NUCLEOTIDE SEQUENCE [LARGE SCALE GENOMIC DNA]</scope>
    <source>
        <strain evidence="1 2">DSM 6575</strain>
    </source>
</reference>
<dbReference type="AlphaFoldDB" id="A0A059KIZ0"/>
<comment type="caution">
    <text evidence="1">The sequence shown here is derived from an EMBL/GenBank/DDBJ whole genome shotgun (WGS) entry which is preliminary data.</text>
</comment>
<accession>A0A059KIZ0</accession>